<dbReference type="AlphaFoldDB" id="A0A1I7Y509"/>
<evidence type="ECO:0000313" key="8">
    <source>
        <dbReference type="WBParaSite" id="L893_g12736.t1"/>
    </source>
</evidence>
<dbReference type="Proteomes" id="UP000095287">
    <property type="component" value="Unplaced"/>
</dbReference>
<dbReference type="PANTHER" id="PTHR19865:SF0">
    <property type="entry name" value="U3 SMALL NUCLEOLAR RNA-INTERACTING PROTEIN 2"/>
    <property type="match status" value="1"/>
</dbReference>
<keyword evidence="4" id="KW-0539">Nucleus</keyword>
<dbReference type="WBParaSite" id="L893_g12736.t1">
    <property type="protein sequence ID" value="L893_g12736.t1"/>
    <property type="gene ID" value="L893_g12736"/>
</dbReference>
<feature type="repeat" description="WD" evidence="5">
    <location>
        <begin position="212"/>
        <end position="254"/>
    </location>
</feature>
<comment type="subcellular location">
    <subcellularLocation>
        <location evidence="1">Nucleus</location>
    </subcellularLocation>
</comment>
<dbReference type="Pfam" id="PF00400">
    <property type="entry name" value="WD40"/>
    <property type="match status" value="6"/>
</dbReference>
<dbReference type="PROSITE" id="PS50294">
    <property type="entry name" value="WD_REPEATS_REGION"/>
    <property type="match status" value="2"/>
</dbReference>
<keyword evidence="7" id="KW-1185">Reference proteome</keyword>
<evidence type="ECO:0000256" key="4">
    <source>
        <dbReference type="ARBA" id="ARBA00023242"/>
    </source>
</evidence>
<evidence type="ECO:0000256" key="6">
    <source>
        <dbReference type="SAM" id="MobiDB-lite"/>
    </source>
</evidence>
<dbReference type="CDD" id="cd00200">
    <property type="entry name" value="WD40"/>
    <property type="match status" value="1"/>
</dbReference>
<reference evidence="8" key="1">
    <citation type="submission" date="2016-11" db="UniProtKB">
        <authorList>
            <consortium name="WormBaseParasite"/>
        </authorList>
    </citation>
    <scope>IDENTIFICATION</scope>
</reference>
<dbReference type="GO" id="GO:0032040">
    <property type="term" value="C:small-subunit processome"/>
    <property type="evidence" value="ECO:0007669"/>
    <property type="project" value="TreeGrafter"/>
</dbReference>
<evidence type="ECO:0000313" key="7">
    <source>
        <dbReference type="Proteomes" id="UP000095287"/>
    </source>
</evidence>
<evidence type="ECO:0000256" key="1">
    <source>
        <dbReference type="ARBA" id="ARBA00004123"/>
    </source>
</evidence>
<evidence type="ECO:0000256" key="2">
    <source>
        <dbReference type="ARBA" id="ARBA00022574"/>
    </source>
</evidence>
<feature type="region of interest" description="Disordered" evidence="6">
    <location>
        <begin position="1"/>
        <end position="59"/>
    </location>
</feature>
<feature type="compositionally biased region" description="Basic residues" evidence="6">
    <location>
        <begin position="1"/>
        <end position="11"/>
    </location>
</feature>
<feature type="repeat" description="WD" evidence="5">
    <location>
        <begin position="255"/>
        <end position="296"/>
    </location>
</feature>
<feature type="repeat" description="WD" evidence="5">
    <location>
        <begin position="170"/>
        <end position="211"/>
    </location>
</feature>
<dbReference type="SMART" id="SM00320">
    <property type="entry name" value="WD40"/>
    <property type="match status" value="7"/>
</dbReference>
<dbReference type="GO" id="GO:0034511">
    <property type="term" value="F:U3 snoRNA binding"/>
    <property type="evidence" value="ECO:0007669"/>
    <property type="project" value="InterPro"/>
</dbReference>
<keyword evidence="3" id="KW-0677">Repeat</keyword>
<evidence type="ECO:0000256" key="5">
    <source>
        <dbReference type="PROSITE-ProRule" id="PRU00221"/>
    </source>
</evidence>
<dbReference type="PROSITE" id="PS00678">
    <property type="entry name" value="WD_REPEATS_1"/>
    <property type="match status" value="2"/>
</dbReference>
<proteinExistence type="predicted"/>
<dbReference type="PRINTS" id="PR00320">
    <property type="entry name" value="GPROTEINBRPT"/>
</dbReference>
<dbReference type="InterPro" id="IPR015943">
    <property type="entry name" value="WD40/YVTN_repeat-like_dom_sf"/>
</dbReference>
<dbReference type="SUPFAM" id="SSF50978">
    <property type="entry name" value="WD40 repeat-like"/>
    <property type="match status" value="1"/>
</dbReference>
<dbReference type="InterPro" id="IPR039241">
    <property type="entry name" value="Rrp9-like"/>
</dbReference>
<dbReference type="InterPro" id="IPR019775">
    <property type="entry name" value="WD40_repeat_CS"/>
</dbReference>
<dbReference type="InterPro" id="IPR001680">
    <property type="entry name" value="WD40_rpt"/>
</dbReference>
<dbReference type="PROSITE" id="PS50082">
    <property type="entry name" value="WD_REPEATS_2"/>
    <property type="match status" value="4"/>
</dbReference>
<keyword evidence="2 5" id="KW-0853">WD repeat</keyword>
<name>A0A1I7Y509_9BILA</name>
<protein>
    <submittedName>
        <fullName evidence="8">WD_REPEATS_REGION domain-containing protein</fullName>
    </submittedName>
</protein>
<feature type="repeat" description="WD" evidence="5">
    <location>
        <begin position="316"/>
        <end position="338"/>
    </location>
</feature>
<sequence>MGRFLFKRKPHTKEASQKSVKRKAFHEEEVSSDDELSGGEDRHQEYSDGEEYEDVQSKAHREAKQLLKTLEADAIDEETGEIDNEAIAHRLQEDALAKCHKLHRQIADNAEFDEDNCDTFSTHRFSVISAVFLPDNANCFVSCGKDGSIVKYDTENQKTLGRIQYYPKNADNHKGGVTALAVSFDGRWLVSGGFDHVVKVWDLKTLRLVHNFLGHRGPITSLVFRKGSSFELFSGSKDRAVKAWNLDQFGYVDTSYGHQDSVSQIDMLARERILSVGSHDKTARFWKIDTESQLIFNGPKHSVSIDSCSLINEDHFVTGSSDGSISVWSVFKKKPIATVPCAHGKTDGVPNWIVSVAAVRYSDLFASGSSDGYIRYWKISPDYKSITEMGRISLPGFINAMQFSEDGERLLAAVGQEHKSGRWWKLDSARNCVFVVPVDYSN</sequence>
<dbReference type="Gene3D" id="2.130.10.10">
    <property type="entry name" value="YVTN repeat-like/Quinoprotein amine dehydrogenase"/>
    <property type="match status" value="1"/>
</dbReference>
<organism evidence="7 8">
    <name type="scientific">Steinernema glaseri</name>
    <dbReference type="NCBI Taxonomy" id="37863"/>
    <lineage>
        <taxon>Eukaryota</taxon>
        <taxon>Metazoa</taxon>
        <taxon>Ecdysozoa</taxon>
        <taxon>Nematoda</taxon>
        <taxon>Chromadorea</taxon>
        <taxon>Rhabditida</taxon>
        <taxon>Tylenchina</taxon>
        <taxon>Panagrolaimomorpha</taxon>
        <taxon>Strongyloidoidea</taxon>
        <taxon>Steinernematidae</taxon>
        <taxon>Steinernema</taxon>
    </lineage>
</organism>
<dbReference type="InterPro" id="IPR036322">
    <property type="entry name" value="WD40_repeat_dom_sf"/>
</dbReference>
<evidence type="ECO:0000256" key="3">
    <source>
        <dbReference type="ARBA" id="ARBA00022737"/>
    </source>
</evidence>
<dbReference type="FunFam" id="2.130.10.10:FF:000509">
    <property type="entry name" value="U3 small nucleolar RNA-interacting protein"/>
    <property type="match status" value="1"/>
</dbReference>
<accession>A0A1I7Y509</accession>
<dbReference type="InterPro" id="IPR020472">
    <property type="entry name" value="WD40_PAC1"/>
</dbReference>
<dbReference type="PANTHER" id="PTHR19865">
    <property type="entry name" value="U3 SMALL NUCLEOLAR RNA INTERACTING PROTEIN 2"/>
    <property type="match status" value="1"/>
</dbReference>